<dbReference type="InterPro" id="IPR002110">
    <property type="entry name" value="Ankyrin_rpt"/>
</dbReference>
<proteinExistence type="predicted"/>
<dbReference type="SUPFAM" id="SSF48403">
    <property type="entry name" value="Ankyrin repeat"/>
    <property type="match status" value="1"/>
</dbReference>
<dbReference type="Pfam" id="PF24883">
    <property type="entry name" value="NPHP3_N"/>
    <property type="match status" value="1"/>
</dbReference>
<dbReference type="Gene3D" id="3.40.50.300">
    <property type="entry name" value="P-loop containing nucleotide triphosphate hydrolases"/>
    <property type="match status" value="1"/>
</dbReference>
<name>A0ABR1WH07_9PEZI</name>
<dbReference type="SMART" id="SM00248">
    <property type="entry name" value="ANK"/>
    <property type="match status" value="4"/>
</dbReference>
<dbReference type="Pfam" id="PF12796">
    <property type="entry name" value="Ank_2"/>
    <property type="match status" value="1"/>
</dbReference>
<feature type="repeat" description="ANK" evidence="2">
    <location>
        <begin position="760"/>
        <end position="792"/>
    </location>
</feature>
<dbReference type="PROSITE" id="PS50088">
    <property type="entry name" value="ANK_REPEAT"/>
    <property type="match status" value="2"/>
</dbReference>
<dbReference type="Pfam" id="PF00023">
    <property type="entry name" value="Ank"/>
    <property type="match status" value="1"/>
</dbReference>
<dbReference type="PROSITE" id="PS50297">
    <property type="entry name" value="ANK_REP_REGION"/>
    <property type="match status" value="2"/>
</dbReference>
<evidence type="ECO:0000256" key="2">
    <source>
        <dbReference type="PROSITE-ProRule" id="PRU00023"/>
    </source>
</evidence>
<gene>
    <name evidence="4" type="ORF">PG996_000144</name>
</gene>
<dbReference type="InterPro" id="IPR036770">
    <property type="entry name" value="Ankyrin_rpt-contain_sf"/>
</dbReference>
<keyword evidence="5" id="KW-1185">Reference proteome</keyword>
<dbReference type="SUPFAM" id="SSF52540">
    <property type="entry name" value="P-loop containing nucleoside triphosphate hydrolases"/>
    <property type="match status" value="1"/>
</dbReference>
<evidence type="ECO:0000256" key="1">
    <source>
        <dbReference type="ARBA" id="ARBA00022737"/>
    </source>
</evidence>
<dbReference type="PRINTS" id="PR01415">
    <property type="entry name" value="ANKYRIN"/>
</dbReference>
<dbReference type="InterPro" id="IPR056884">
    <property type="entry name" value="NPHP3-like_N"/>
</dbReference>
<comment type="caution">
    <text evidence="4">The sequence shown here is derived from an EMBL/GenBank/DDBJ whole genome shotgun (WGS) entry which is preliminary data.</text>
</comment>
<keyword evidence="2" id="KW-0040">ANK repeat</keyword>
<evidence type="ECO:0000259" key="3">
    <source>
        <dbReference type="Pfam" id="PF24883"/>
    </source>
</evidence>
<feature type="repeat" description="ANK" evidence="2">
    <location>
        <begin position="727"/>
        <end position="759"/>
    </location>
</feature>
<dbReference type="Gene3D" id="1.25.40.20">
    <property type="entry name" value="Ankyrin repeat-containing domain"/>
    <property type="match status" value="1"/>
</dbReference>
<dbReference type="PANTHER" id="PTHR10039">
    <property type="entry name" value="AMELOGENIN"/>
    <property type="match status" value="1"/>
</dbReference>
<reference evidence="4 5" key="1">
    <citation type="submission" date="2023-01" db="EMBL/GenBank/DDBJ databases">
        <title>Analysis of 21 Apiospora genomes using comparative genomics revels a genus with tremendous synthesis potential of carbohydrate active enzymes and secondary metabolites.</title>
        <authorList>
            <person name="Sorensen T."/>
        </authorList>
    </citation>
    <scope>NUCLEOTIDE SEQUENCE [LARGE SCALE GENOMIC DNA]</scope>
    <source>
        <strain evidence="4 5">CBS 83171</strain>
    </source>
</reference>
<sequence length="827" mass="93993">MNLNQITNTLSGQGVLNHGSQNIAAGRDINFYNTVAPHDNEQGRRQAGPEEKHRQSLLASLRFDQMDARYWNIRNANTETCEWILQNRQYLSWSEDNSEHTHGRFLWIKGKPGAGKSTIMKFLLDRAPIEHFGAIISFFFNARAVDEMMRSTFGLYRSLSVQLLDAWPQFHVILDRFRPNHKWCMGSLKDLFARVLREFSNTPVVCFIDALDECPEEEVREMIAHFSELCHTQTKLRVCLSSRHYPNIAVPKGGRSLVLEKMEGHDQDIADYINDVLQIDEENLYEDIKAELQRKASGVFMWVVLTVRILQTAHDAGDMHKLRQQLDELPGDLHELFRGILVRDNYDRPELLLCLQWMLFAERDLGPEELYFAIISGLSPERLAQCHSDEITLKHKQRFVLDKSKGLIEIEGFNRKFQFIHESVRDFLLKDHGLANIWPNAPVNLEGTSQERLAQACLAYIESEPVAIQRISPPSSCDDTSSCGGEKEDVLTAKAERTPFLHYAAGYILQHANKAESHGCSHANFLADFPWEKWVFLYERVSLYRPWKQPWISMPNAFCFLAGLDLGALIKKLPMGPSCMREDDLAYWAPIIIAHTEDHIDAYQALVERHLSEGTSDLSLKGLVFRAPISFKYPPGNCCSIQDILSPPNLKNEDVLSHFIAAGCETLLRVYYAAGRIDFKSLDQSIVPPLCLTALCLTAQYYHRGCYTRVARFLIDQGAQINAPDMTGQTALHIAAANGHIAFAQFLIEQTANINTTDRMGWTPLRWALEFDHFSLAEVLIEAGADVSAATNGGLSPLDYALNRRQYDLVMLIARQTGNPRITWPLD</sequence>
<protein>
    <recommendedName>
        <fullName evidence="3">Nephrocystin 3-like N-terminal domain-containing protein</fullName>
    </recommendedName>
</protein>
<evidence type="ECO:0000313" key="5">
    <source>
        <dbReference type="Proteomes" id="UP001446871"/>
    </source>
</evidence>
<dbReference type="InterPro" id="IPR027417">
    <property type="entry name" value="P-loop_NTPase"/>
</dbReference>
<evidence type="ECO:0000313" key="4">
    <source>
        <dbReference type="EMBL" id="KAK8081363.1"/>
    </source>
</evidence>
<accession>A0ABR1WH07</accession>
<dbReference type="PANTHER" id="PTHR10039:SF5">
    <property type="entry name" value="NACHT DOMAIN-CONTAINING PROTEIN"/>
    <property type="match status" value="1"/>
</dbReference>
<keyword evidence="1" id="KW-0677">Repeat</keyword>
<dbReference type="Proteomes" id="UP001446871">
    <property type="component" value="Unassembled WGS sequence"/>
</dbReference>
<feature type="domain" description="Nephrocystin 3-like N-terminal" evidence="3">
    <location>
        <begin position="79"/>
        <end position="243"/>
    </location>
</feature>
<dbReference type="EMBL" id="JAQQWM010000001">
    <property type="protein sequence ID" value="KAK8081363.1"/>
    <property type="molecule type" value="Genomic_DNA"/>
</dbReference>
<organism evidence="4 5">
    <name type="scientific">Apiospora saccharicola</name>
    <dbReference type="NCBI Taxonomy" id="335842"/>
    <lineage>
        <taxon>Eukaryota</taxon>
        <taxon>Fungi</taxon>
        <taxon>Dikarya</taxon>
        <taxon>Ascomycota</taxon>
        <taxon>Pezizomycotina</taxon>
        <taxon>Sordariomycetes</taxon>
        <taxon>Xylariomycetidae</taxon>
        <taxon>Amphisphaeriales</taxon>
        <taxon>Apiosporaceae</taxon>
        <taxon>Apiospora</taxon>
    </lineage>
</organism>